<gene>
    <name evidence="4" type="primary">UBAP1L</name>
</gene>
<feature type="domain" description="UMA" evidence="2">
    <location>
        <begin position="25"/>
        <end position="71"/>
    </location>
</feature>
<dbReference type="PROSITE" id="PS51497">
    <property type="entry name" value="UMA"/>
    <property type="match status" value="1"/>
</dbReference>
<feature type="compositionally biased region" description="Pro residues" evidence="1">
    <location>
        <begin position="145"/>
        <end position="163"/>
    </location>
</feature>
<accession>A0ABM0J0E7</accession>
<evidence type="ECO:0000313" key="4">
    <source>
        <dbReference type="RefSeq" id="XP_004712044.2"/>
    </source>
</evidence>
<evidence type="ECO:0000313" key="3">
    <source>
        <dbReference type="Proteomes" id="UP000694863"/>
    </source>
</evidence>
<dbReference type="Proteomes" id="UP000694863">
    <property type="component" value="Unplaced"/>
</dbReference>
<dbReference type="Pfam" id="PF21267">
    <property type="entry name" value="UBAP-1_UBA2"/>
    <property type="match status" value="1"/>
</dbReference>
<dbReference type="PANTHER" id="PTHR15960">
    <property type="entry name" value="LD44032P"/>
    <property type="match status" value="1"/>
</dbReference>
<reference evidence="4" key="1">
    <citation type="submission" date="2025-08" db="UniProtKB">
        <authorList>
            <consortium name="RefSeq"/>
        </authorList>
    </citation>
    <scope>IDENTIFICATION</scope>
</reference>
<keyword evidence="3" id="KW-1185">Reference proteome</keyword>
<evidence type="ECO:0000259" key="2">
    <source>
        <dbReference type="PROSITE" id="PS51497"/>
    </source>
</evidence>
<feature type="region of interest" description="Disordered" evidence="1">
    <location>
        <begin position="111"/>
        <end position="185"/>
    </location>
</feature>
<dbReference type="InterPro" id="IPR042575">
    <property type="entry name" value="UBAP1_C"/>
</dbReference>
<feature type="compositionally biased region" description="Polar residues" evidence="1">
    <location>
        <begin position="167"/>
        <end position="179"/>
    </location>
</feature>
<dbReference type="GeneID" id="101642390"/>
<evidence type="ECO:0000256" key="1">
    <source>
        <dbReference type="SAM" id="MobiDB-lite"/>
    </source>
</evidence>
<dbReference type="PANTHER" id="PTHR15960:SF3">
    <property type="entry name" value="UBIQUITIN-ASSOCIATED PROTEIN 1-LIKE"/>
    <property type="match status" value="1"/>
</dbReference>
<dbReference type="InterPro" id="IPR038870">
    <property type="entry name" value="UBAP1"/>
</dbReference>
<organism evidence="3 4">
    <name type="scientific">Echinops telfairi</name>
    <name type="common">Lesser hedgehog tenrec</name>
    <dbReference type="NCBI Taxonomy" id="9371"/>
    <lineage>
        <taxon>Eukaryota</taxon>
        <taxon>Metazoa</taxon>
        <taxon>Chordata</taxon>
        <taxon>Craniata</taxon>
        <taxon>Vertebrata</taxon>
        <taxon>Euteleostomi</taxon>
        <taxon>Mammalia</taxon>
        <taxon>Eutheria</taxon>
        <taxon>Afrotheria</taxon>
        <taxon>Tenrecidae</taxon>
        <taxon>Tenrecinae</taxon>
        <taxon>Echinops</taxon>
    </lineage>
</organism>
<sequence length="303" mass="32990">MDCRRPALAVLSSLTTTRSDRMNALDGVPFKVAKGLVVDTERCPGPELSITACREVLLGSMHDFGLERKALFWAEAAVRVPSPRQCAGPGTASAPPAWFLLVSAEDRPVPAQAAARGPNTGPREQCEEEEKRVPPSGRRLCSRPSEPPPRGPSPSLSPDPRLPPTGSVPQPLNPNQSHPDSSSADLLSALSQEEQDLIGPVVALGYPLRRAIAGLQRTGRQSLSQFLSYLSACDRLLRQGYEEGLVEEAMEMFQFSESQAGDFLRLWEQFRAMGFQQDRVKEVLLLHGNQGEQALEELVACAL</sequence>
<dbReference type="Gene3D" id="1.20.120.1920">
    <property type="entry name" value="UBAP1 SOUBA domain"/>
    <property type="match status" value="1"/>
</dbReference>
<dbReference type="RefSeq" id="XP_004712044.2">
    <property type="nucleotide sequence ID" value="XM_004711987.2"/>
</dbReference>
<dbReference type="CDD" id="cd14316">
    <property type="entry name" value="UBA2_UBAP1_like"/>
    <property type="match status" value="1"/>
</dbReference>
<protein>
    <submittedName>
        <fullName evidence="4">Ubiquitin-associated protein 1-like</fullName>
    </submittedName>
</protein>
<proteinExistence type="predicted"/>
<dbReference type="InterPro" id="IPR023340">
    <property type="entry name" value="UMA"/>
</dbReference>
<dbReference type="InterPro" id="IPR049467">
    <property type="entry name" value="UBAP-1-like_UBA2"/>
</dbReference>
<name>A0ABM0J0E7_ECHTE</name>